<dbReference type="Proteomes" id="UP000000763">
    <property type="component" value="Chromosome 10"/>
</dbReference>
<reference evidence="2 3" key="1">
    <citation type="journal article" date="2005" name="Nature">
        <title>The map-based sequence of the rice genome.</title>
        <authorList>
            <consortium name="International rice genome sequencing project (IRGSP)"/>
            <person name="Matsumoto T."/>
            <person name="Wu J."/>
            <person name="Kanamori H."/>
            <person name="Katayose Y."/>
            <person name="Fujisawa M."/>
            <person name="Namiki N."/>
            <person name="Mizuno H."/>
            <person name="Yamamoto K."/>
            <person name="Antonio B.A."/>
            <person name="Baba T."/>
            <person name="Sakata K."/>
            <person name="Nagamura Y."/>
            <person name="Aoki H."/>
            <person name="Arikawa K."/>
            <person name="Arita K."/>
            <person name="Bito T."/>
            <person name="Chiden Y."/>
            <person name="Fujitsuka N."/>
            <person name="Fukunaka R."/>
            <person name="Hamada M."/>
            <person name="Harada C."/>
            <person name="Hayashi A."/>
            <person name="Hijishita S."/>
            <person name="Honda M."/>
            <person name="Hosokawa S."/>
            <person name="Ichikawa Y."/>
            <person name="Idonuma A."/>
            <person name="Iijima M."/>
            <person name="Ikeda M."/>
            <person name="Ikeno M."/>
            <person name="Ito K."/>
            <person name="Ito S."/>
            <person name="Ito T."/>
            <person name="Ito Y."/>
            <person name="Ito Y."/>
            <person name="Iwabuchi A."/>
            <person name="Kamiya K."/>
            <person name="Karasawa W."/>
            <person name="Kurita K."/>
            <person name="Katagiri S."/>
            <person name="Kikuta A."/>
            <person name="Kobayashi H."/>
            <person name="Kobayashi N."/>
            <person name="Machita K."/>
            <person name="Maehara T."/>
            <person name="Masukawa M."/>
            <person name="Mizubayashi T."/>
            <person name="Mukai Y."/>
            <person name="Nagasaki H."/>
            <person name="Nagata Y."/>
            <person name="Naito S."/>
            <person name="Nakashima M."/>
            <person name="Nakama Y."/>
            <person name="Nakamichi Y."/>
            <person name="Nakamura M."/>
            <person name="Meguro A."/>
            <person name="Negishi M."/>
            <person name="Ohta I."/>
            <person name="Ohta T."/>
            <person name="Okamoto M."/>
            <person name="Ono N."/>
            <person name="Saji S."/>
            <person name="Sakaguchi M."/>
            <person name="Sakai K."/>
            <person name="Shibata M."/>
            <person name="Shimokawa T."/>
            <person name="Song J."/>
            <person name="Takazaki Y."/>
            <person name="Terasawa K."/>
            <person name="Tsugane M."/>
            <person name="Tsuji K."/>
            <person name="Ueda S."/>
            <person name="Waki K."/>
            <person name="Yamagata H."/>
            <person name="Yamamoto M."/>
            <person name="Yamamoto S."/>
            <person name="Yamane H."/>
            <person name="Yoshiki S."/>
            <person name="Yoshihara R."/>
            <person name="Yukawa K."/>
            <person name="Zhong H."/>
            <person name="Yano M."/>
            <person name="Yuan Q."/>
            <person name="Ouyang S."/>
            <person name="Liu J."/>
            <person name="Jones K.M."/>
            <person name="Gansberger K."/>
            <person name="Moffat K."/>
            <person name="Hill J."/>
            <person name="Bera J."/>
            <person name="Fadrosh D."/>
            <person name="Jin S."/>
            <person name="Johri S."/>
            <person name="Kim M."/>
            <person name="Overton L."/>
            <person name="Reardon M."/>
            <person name="Tsitrin T."/>
            <person name="Vuong H."/>
            <person name="Weaver B."/>
            <person name="Ciecko A."/>
            <person name="Tallon L."/>
            <person name="Jackson J."/>
            <person name="Pai G."/>
            <person name="Aken S.V."/>
            <person name="Utterback T."/>
            <person name="Reidmuller S."/>
            <person name="Feldblyum T."/>
            <person name="Hsiao J."/>
            <person name="Zismann V."/>
            <person name="Iobst S."/>
            <person name="de Vazeille A.R."/>
            <person name="Buell C.R."/>
            <person name="Ying K."/>
            <person name="Li Y."/>
            <person name="Lu T."/>
            <person name="Huang Y."/>
            <person name="Zhao Q."/>
            <person name="Feng Q."/>
            <person name="Zhang L."/>
            <person name="Zhu J."/>
            <person name="Weng Q."/>
            <person name="Mu J."/>
            <person name="Lu Y."/>
            <person name="Fan D."/>
            <person name="Liu Y."/>
            <person name="Guan J."/>
            <person name="Zhang Y."/>
            <person name="Yu S."/>
            <person name="Liu X."/>
            <person name="Zhang Y."/>
            <person name="Hong G."/>
            <person name="Han B."/>
            <person name="Choisne N."/>
            <person name="Demange N."/>
            <person name="Orjeda G."/>
            <person name="Samain S."/>
            <person name="Cattolico L."/>
            <person name="Pelletier E."/>
            <person name="Couloux A."/>
            <person name="Segurens B."/>
            <person name="Wincker P."/>
            <person name="D'Hont A."/>
            <person name="Scarpelli C."/>
            <person name="Weissenbach J."/>
            <person name="Salanoubat M."/>
            <person name="Quetier F."/>
            <person name="Yu Y."/>
            <person name="Kim H.R."/>
            <person name="Rambo T."/>
            <person name="Currie J."/>
            <person name="Collura K."/>
            <person name="Luo M."/>
            <person name="Yang T."/>
            <person name="Ammiraju J.S.S."/>
            <person name="Engler F."/>
            <person name="Soderlund C."/>
            <person name="Wing R.A."/>
            <person name="Palmer L.E."/>
            <person name="de la Bastide M."/>
            <person name="Spiegel L."/>
            <person name="Nascimento L."/>
            <person name="Zutavern T."/>
            <person name="O'Shaughnessy A."/>
            <person name="Dike S."/>
            <person name="Dedhia N."/>
            <person name="Preston R."/>
            <person name="Balija V."/>
            <person name="McCombie W.R."/>
            <person name="Chow T."/>
            <person name="Chen H."/>
            <person name="Chung M."/>
            <person name="Chen C."/>
            <person name="Shaw J."/>
            <person name="Wu H."/>
            <person name="Hsiao K."/>
            <person name="Chao Y."/>
            <person name="Chu M."/>
            <person name="Cheng C."/>
            <person name="Hour A."/>
            <person name="Lee P."/>
            <person name="Lin S."/>
            <person name="Lin Y."/>
            <person name="Liou J."/>
            <person name="Liu S."/>
            <person name="Hsing Y."/>
            <person name="Raghuvanshi S."/>
            <person name="Mohanty A."/>
            <person name="Bharti A.K."/>
            <person name="Gaur A."/>
            <person name="Gupta V."/>
            <person name="Kumar D."/>
            <person name="Ravi V."/>
            <person name="Vij S."/>
            <person name="Kapur A."/>
            <person name="Khurana P."/>
            <person name="Khurana P."/>
            <person name="Khurana J.P."/>
            <person name="Tyagi A.K."/>
            <person name="Gaikwad K."/>
            <person name="Singh A."/>
            <person name="Dalal V."/>
            <person name="Srivastava S."/>
            <person name="Dixit A."/>
            <person name="Pal A.K."/>
            <person name="Ghazi I.A."/>
            <person name="Yadav M."/>
            <person name="Pandit A."/>
            <person name="Bhargava A."/>
            <person name="Sureshbabu K."/>
            <person name="Batra K."/>
            <person name="Sharma T.R."/>
            <person name="Mohapatra T."/>
            <person name="Singh N.K."/>
            <person name="Messing J."/>
            <person name="Nelson A.B."/>
            <person name="Fuks G."/>
            <person name="Kavchok S."/>
            <person name="Keizer G."/>
            <person name="Linton E."/>
            <person name="Llaca V."/>
            <person name="Song R."/>
            <person name="Tanyolac B."/>
            <person name="Young S."/>
            <person name="Ho-Il K."/>
            <person name="Hahn J.H."/>
            <person name="Sangsakoo G."/>
            <person name="Vanavichit A."/>
            <person name="de Mattos Luiz.A.T."/>
            <person name="Zimmer P.D."/>
            <person name="Malone G."/>
            <person name="Dellagostin O."/>
            <person name="de Oliveira A.C."/>
            <person name="Bevan M."/>
            <person name="Bancroft I."/>
            <person name="Minx P."/>
            <person name="Cordum H."/>
            <person name="Wilson R."/>
            <person name="Cheng Z."/>
            <person name="Jin W."/>
            <person name="Jiang J."/>
            <person name="Leong S.A."/>
            <person name="Iwama H."/>
            <person name="Gojobori T."/>
            <person name="Itoh T."/>
            <person name="Niimura Y."/>
            <person name="Fujii Y."/>
            <person name="Habara T."/>
            <person name="Sakai H."/>
            <person name="Sato Y."/>
            <person name="Wilson G."/>
            <person name="Kumar K."/>
            <person name="McCouch S."/>
            <person name="Juretic N."/>
            <person name="Hoen D."/>
            <person name="Wright S."/>
            <person name="Bruskiewich R."/>
            <person name="Bureau T."/>
            <person name="Miyao A."/>
            <person name="Hirochika H."/>
            <person name="Nishikawa T."/>
            <person name="Kadowaki K."/>
            <person name="Sugiura M."/>
            <person name="Burr B."/>
            <person name="Sasaki T."/>
        </authorList>
    </citation>
    <scope>NUCLEOTIDE SEQUENCE [LARGE SCALE GENOMIC DNA]</scope>
    <source>
        <strain evidence="3">cv. Nipponbare</strain>
    </source>
</reference>
<proteinExistence type="predicted"/>
<dbReference type="AlphaFoldDB" id="C7J7X8"/>
<organism evidence="2 3">
    <name type="scientific">Oryza sativa subsp. japonica</name>
    <name type="common">Rice</name>
    <dbReference type="NCBI Taxonomy" id="39947"/>
    <lineage>
        <taxon>Eukaryota</taxon>
        <taxon>Viridiplantae</taxon>
        <taxon>Streptophyta</taxon>
        <taxon>Embryophyta</taxon>
        <taxon>Tracheophyta</taxon>
        <taxon>Spermatophyta</taxon>
        <taxon>Magnoliopsida</taxon>
        <taxon>Liliopsida</taxon>
        <taxon>Poales</taxon>
        <taxon>Poaceae</taxon>
        <taxon>BOP clade</taxon>
        <taxon>Oryzoideae</taxon>
        <taxon>Oryzeae</taxon>
        <taxon>Oryzinae</taxon>
        <taxon>Oryza</taxon>
        <taxon>Oryza sativa</taxon>
    </lineage>
</organism>
<name>C7J7X8_ORYSJ</name>
<feature type="compositionally biased region" description="Basic residues" evidence="1">
    <location>
        <begin position="43"/>
        <end position="58"/>
    </location>
</feature>
<dbReference type="EMBL" id="AP008216">
    <property type="protein sequence ID" value="BAH94956.1"/>
    <property type="molecule type" value="Genomic_DNA"/>
</dbReference>
<dbReference type="PANTHER" id="PTHR43329">
    <property type="entry name" value="EPOXIDE HYDROLASE"/>
    <property type="match status" value="1"/>
</dbReference>
<feature type="region of interest" description="Disordered" evidence="1">
    <location>
        <begin position="224"/>
        <end position="252"/>
    </location>
</feature>
<gene>
    <name evidence="2" type="ordered locus">Os10g0498100</name>
</gene>
<dbReference type="InterPro" id="IPR029058">
    <property type="entry name" value="AB_hydrolase_fold"/>
</dbReference>
<reference evidence="3" key="2">
    <citation type="journal article" date="2008" name="Nucleic Acids Res.">
        <title>The rice annotation project database (RAP-DB): 2008 update.</title>
        <authorList>
            <consortium name="The rice annotation project (RAP)"/>
        </authorList>
    </citation>
    <scope>GENOME REANNOTATION</scope>
    <source>
        <strain evidence="3">cv. Nipponbare</strain>
    </source>
</reference>
<sequence length="252" mass="27825">MVLVAPPDARRGGRRVPRRRAGLARVRAVGAAAGAGGGDMGRPRRRRACHPRRARRARGVPGGQGLRRHARLRLRAPPPGAHPRRGVPRRPLQPRPGLLRRHARGLLRPPLARTCSPPPPPLPPSPSVLAADANAMCVWWQEAGRAEADFGRHDVRRVVRTIYILFSGADIPVAKEGQEIMDLADASTPLPPWLTEADLDVYASLYENSGFRFPLQMPYRYTSRRRRRRGGAATVSTIVSDEPRKKLPGSNR</sequence>
<accession>C7J7X8</accession>
<dbReference type="KEGG" id="dosa:Os10g0498100"/>
<evidence type="ECO:0000313" key="3">
    <source>
        <dbReference type="Proteomes" id="UP000000763"/>
    </source>
</evidence>
<evidence type="ECO:0000313" key="2">
    <source>
        <dbReference type="EMBL" id="BAH94956.1"/>
    </source>
</evidence>
<feature type="compositionally biased region" description="Basic residues" evidence="1">
    <location>
        <begin position="12"/>
        <end position="22"/>
    </location>
</feature>
<dbReference type="Gene3D" id="3.40.50.1820">
    <property type="entry name" value="alpha/beta hydrolase"/>
    <property type="match status" value="1"/>
</dbReference>
<feature type="compositionally biased region" description="Low complexity" evidence="1">
    <location>
        <begin position="23"/>
        <end position="32"/>
    </location>
</feature>
<evidence type="ECO:0000256" key="1">
    <source>
        <dbReference type="SAM" id="MobiDB-lite"/>
    </source>
</evidence>
<protein>
    <submittedName>
        <fullName evidence="2">Os10g0498100 protein</fullName>
    </submittedName>
</protein>
<feature type="region of interest" description="Disordered" evidence="1">
    <location>
        <begin position="1"/>
        <end position="101"/>
    </location>
</feature>